<dbReference type="Pfam" id="PF00010">
    <property type="entry name" value="HLH"/>
    <property type="match status" value="1"/>
</dbReference>
<feature type="compositionally biased region" description="Polar residues" evidence="1">
    <location>
        <begin position="587"/>
        <end position="603"/>
    </location>
</feature>
<feature type="compositionally biased region" description="Basic and acidic residues" evidence="1">
    <location>
        <begin position="408"/>
        <end position="421"/>
    </location>
</feature>
<dbReference type="CDD" id="cd00083">
    <property type="entry name" value="bHLH_SF"/>
    <property type="match status" value="1"/>
</dbReference>
<feature type="compositionally biased region" description="Polar residues" evidence="1">
    <location>
        <begin position="1024"/>
        <end position="1034"/>
    </location>
</feature>
<protein>
    <recommendedName>
        <fullName evidence="2">BHLH domain-containing protein</fullName>
    </recommendedName>
</protein>
<evidence type="ECO:0000259" key="2">
    <source>
        <dbReference type="PROSITE" id="PS50888"/>
    </source>
</evidence>
<feature type="region of interest" description="Disordered" evidence="1">
    <location>
        <begin position="1008"/>
        <end position="1034"/>
    </location>
</feature>
<dbReference type="OMA" id="MNAYFKT"/>
<dbReference type="OrthoDB" id="60033at2759"/>
<dbReference type="InterPro" id="IPR011598">
    <property type="entry name" value="bHLH_dom"/>
</dbReference>
<feature type="compositionally biased region" description="Polar residues" evidence="1">
    <location>
        <begin position="1149"/>
        <end position="1171"/>
    </location>
</feature>
<evidence type="ECO:0000256" key="1">
    <source>
        <dbReference type="SAM" id="MobiDB-lite"/>
    </source>
</evidence>
<feature type="compositionally biased region" description="Polar residues" evidence="1">
    <location>
        <begin position="1544"/>
        <end position="1574"/>
    </location>
</feature>
<proteinExistence type="predicted"/>
<dbReference type="STRING" id="158441.A0A226DYA0"/>
<feature type="compositionally biased region" description="Polar residues" evidence="1">
    <location>
        <begin position="1296"/>
        <end position="1305"/>
    </location>
</feature>
<feature type="compositionally biased region" description="Basic and acidic residues" evidence="1">
    <location>
        <begin position="1113"/>
        <end position="1130"/>
    </location>
</feature>
<feature type="compositionally biased region" description="Low complexity" evidence="1">
    <location>
        <begin position="1014"/>
        <end position="1023"/>
    </location>
</feature>
<feature type="region of interest" description="Disordered" evidence="1">
    <location>
        <begin position="1059"/>
        <end position="1171"/>
    </location>
</feature>
<feature type="compositionally biased region" description="Low complexity" evidence="1">
    <location>
        <begin position="1690"/>
        <end position="1700"/>
    </location>
</feature>
<feature type="compositionally biased region" description="Low complexity" evidence="1">
    <location>
        <begin position="1865"/>
        <end position="1888"/>
    </location>
</feature>
<feature type="region of interest" description="Disordered" evidence="1">
    <location>
        <begin position="514"/>
        <end position="541"/>
    </location>
</feature>
<keyword evidence="4" id="KW-1185">Reference proteome</keyword>
<feature type="region of interest" description="Disordered" evidence="1">
    <location>
        <begin position="1425"/>
        <end position="1624"/>
    </location>
</feature>
<feature type="compositionally biased region" description="Low complexity" evidence="1">
    <location>
        <begin position="946"/>
        <end position="956"/>
    </location>
</feature>
<gene>
    <name evidence="3" type="ORF">Fcan01_14859</name>
</gene>
<name>A0A226DYA0_FOLCA</name>
<feature type="compositionally biased region" description="Low complexity" evidence="1">
    <location>
        <begin position="1440"/>
        <end position="1473"/>
    </location>
</feature>
<accession>A0A226DYA0</accession>
<organism evidence="3 4">
    <name type="scientific">Folsomia candida</name>
    <name type="common">Springtail</name>
    <dbReference type="NCBI Taxonomy" id="158441"/>
    <lineage>
        <taxon>Eukaryota</taxon>
        <taxon>Metazoa</taxon>
        <taxon>Ecdysozoa</taxon>
        <taxon>Arthropoda</taxon>
        <taxon>Hexapoda</taxon>
        <taxon>Collembola</taxon>
        <taxon>Entomobryomorpha</taxon>
        <taxon>Isotomoidea</taxon>
        <taxon>Isotomidae</taxon>
        <taxon>Proisotominae</taxon>
        <taxon>Folsomia</taxon>
    </lineage>
</organism>
<feature type="region of interest" description="Disordered" evidence="1">
    <location>
        <begin position="1638"/>
        <end position="1769"/>
    </location>
</feature>
<feature type="compositionally biased region" description="Low complexity" evidence="1">
    <location>
        <begin position="1747"/>
        <end position="1764"/>
    </location>
</feature>
<feature type="compositionally biased region" description="Polar residues" evidence="1">
    <location>
        <begin position="1701"/>
        <end position="1726"/>
    </location>
</feature>
<evidence type="ECO:0000313" key="3">
    <source>
        <dbReference type="EMBL" id="OXA50445.1"/>
    </source>
</evidence>
<feature type="compositionally biased region" description="Low complexity" evidence="1">
    <location>
        <begin position="1575"/>
        <end position="1608"/>
    </location>
</feature>
<feature type="compositionally biased region" description="Low complexity" evidence="1">
    <location>
        <begin position="1646"/>
        <end position="1659"/>
    </location>
</feature>
<dbReference type="Proteomes" id="UP000198287">
    <property type="component" value="Unassembled WGS sequence"/>
</dbReference>
<feature type="compositionally biased region" description="Polar residues" evidence="1">
    <location>
        <begin position="1522"/>
        <end position="1536"/>
    </location>
</feature>
<feature type="compositionally biased region" description="Low complexity" evidence="1">
    <location>
        <begin position="1822"/>
        <end position="1833"/>
    </location>
</feature>
<feature type="compositionally biased region" description="Low complexity" evidence="1">
    <location>
        <begin position="1334"/>
        <end position="1352"/>
    </location>
</feature>
<feature type="region of interest" description="Disordered" evidence="1">
    <location>
        <begin position="1808"/>
        <end position="1888"/>
    </location>
</feature>
<feature type="compositionally biased region" description="Low complexity" evidence="1">
    <location>
        <begin position="1500"/>
        <end position="1521"/>
    </location>
</feature>
<feature type="compositionally biased region" description="Polar residues" evidence="1">
    <location>
        <begin position="957"/>
        <end position="977"/>
    </location>
</feature>
<feature type="compositionally biased region" description="Polar residues" evidence="1">
    <location>
        <begin position="1811"/>
        <end position="1821"/>
    </location>
</feature>
<comment type="caution">
    <text evidence="3">The sequence shown here is derived from an EMBL/GenBank/DDBJ whole genome shotgun (WGS) entry which is preliminary data.</text>
</comment>
<feature type="compositionally biased region" description="Polar residues" evidence="1">
    <location>
        <begin position="1734"/>
        <end position="1746"/>
    </location>
</feature>
<feature type="compositionally biased region" description="Polar residues" evidence="1">
    <location>
        <begin position="1425"/>
        <end position="1439"/>
    </location>
</feature>
<feature type="region of interest" description="Disordered" evidence="1">
    <location>
        <begin position="1239"/>
        <end position="1395"/>
    </location>
</feature>
<feature type="compositionally biased region" description="Polar residues" evidence="1">
    <location>
        <begin position="1834"/>
        <end position="1864"/>
    </location>
</feature>
<dbReference type="PROSITE" id="PS50888">
    <property type="entry name" value="BHLH"/>
    <property type="match status" value="1"/>
</dbReference>
<feature type="region of interest" description="Disordered" evidence="1">
    <location>
        <begin position="784"/>
        <end position="810"/>
    </location>
</feature>
<dbReference type="InterPro" id="IPR036638">
    <property type="entry name" value="HLH_DNA-bd_sf"/>
</dbReference>
<sequence length="1888" mass="207435">MKIKKDFKKEKNKPKCKEWERRRREKLNEAFNILAQLLPSYDPAKNLPKIDILERATDFVKDLRLSNSRLVSHQVETDEKCKLIKQLQDEVNKLILRVKQLTSLLKTANIPIPLGPSIECLGKRKLKWSGKCTEENSSAEKVSDEENSVTNVEIEDAGANECRPNDTTTTSSSSSTPLKEINGPAQDSSASPAKKSDDNKSTPPTPKKLKPSTKLKTPNKSIPTKTKVPGSSPKKAVTAPNNVEQLNVSSPNKSPPQQQPVVTNACLLPNGTMIPLMTNSPITAVFTEPPKSTTATMLPLQTIFVTSNVMQNVHQPVITRIALGQNHSFMSSGLEANSIPGFVHKIPITMIRKPVPKIKFKRRHKKKILQAETVTPAVDSVISVENSTKDNAVIPSVEVEETTPMVEIQEKEKSSSEKEIAESEATANKNVQNSEPVMEKVVESETMTPSTTTIIQPNLPLMEKSCSTNSSELMQIQLFAHEPDQEIMEVDQSTSLVDAPSPASVLCELKSRTEQSDSAECSDKSNENLNEPPTIDGKISNTASHENISHEINKEDSSVSTTDISTSHKVTSKVRFDQALVDMNRDPSPTNHQETISPPNETVSGDKISECISRSMDLIDAPDGELMELGDNWGDPTNSPKSPISPTQMFLSMFPLLPKDNVVSTSEGHNIMTNNPRHGYNSQTQHRSFYIDSMLPEDNSVPVSQIGQNNRHSAQTFGYRTLAMEAVEKPYSKPPKSTPEILTSSSTISKVSASNVQPVSAPMTVPQRSSEIITTKTTKPVVTEKPCEMPTTPKSLQESGSRRSHSYSGGQQSFKEFNIFSDSLDFSALHHSLPFSGMTDQDLFRGGENSRSRGLFDAVFPLNIDHSNAVPSSTADQHYNIQQHFDVQENIQNIQFQLNRDRHHGTIGGGESTARLENLPPVGESYSNNFTYPTIPRANLMSKLPSTSSQITSTSQHNNSAITSQGNSTSFSYSATISTPPKATAAKISPTTPSHSTRQLFRPQVHDMMGNHQSSSTANTTSTQPFGSKRSTASTIQSSIDKVANNSSQAPRNVDYFLFQKSSQQPPTTIKPSLSSSEKRKSSAASQRKSRNTTSTARDANSFEGPSNSSSTSRKERNQKDRSTSKETNKKSTASGAKQIPAPICEPIQNFNQFPPQNSHLQPNQTLQTSPRRNIATSSHTQDIFAPLPPTNLFGHSTSNQQAFDHNNVNLNIFAEFPLPVDCNPHYDHYSMDFSNFSTASGSNNSSQIQQFQQPQINSNPTTSTGTLHEPHNNIPHQQQHHHNQQQQQQPLITHPHNNTSQVQHTPSNSRSSRPTPFYLQDVNCDNYNSFEMPSNNPPSHSQQSHQMHTSSNPPPSANPQTQPAPSIHSGHHHYGNVPTVPPPRSQPPPQQTVSNLNHQNQQYFQTPLQQQSQAQQCQQQVSNYPTNNNLRQGQSAAPNQQINNNSNNNSTGVLPNSRNVQIQQQQAQNNSSTEHQQIMQHSHHYTHSSQTQVKPTKQSSSSIVTSSVVSNNNNNNNQSSLAQQQPVYSSTNTNARVLPPPNVTSSHRPVNWMTDNNQTASSTTPSHNPFTIGSNSKPNNNNTPTAITNPFSVSKLVGSSSSNSPSSIKPQPHPHTLSRQTSSSNYCAEALIRKNPITSSTPNLSSSTQPGWGSSSSSLHKTQHNYNFFQPSSSSSASSSANVHQFNAQHQTQTSQQHSNPYTTNFNDNFSSATSGYSFHTNPTPHSHPHAQNYEQLFENSTPSRNTHQQQQNVHNFQHPQTHQSHHIHHLHNNNSAQQGLSHSQQGTSSVSNFNLSTIFPEINDKRQHQVQQQRNSSIASSGTTGSLSNSTPVGVTSNNSQNRASTNSSGGSNNMANLARGTSSNNNNSNCGYYTQQQPTGQGRTK</sequence>
<feature type="compositionally biased region" description="Low complexity" evidence="1">
    <location>
        <begin position="1673"/>
        <end position="1682"/>
    </location>
</feature>
<dbReference type="GO" id="GO:0046983">
    <property type="term" value="F:protein dimerization activity"/>
    <property type="evidence" value="ECO:0007669"/>
    <property type="project" value="InterPro"/>
</dbReference>
<dbReference type="Gene3D" id="4.10.280.10">
    <property type="entry name" value="Helix-loop-helix DNA-binding domain"/>
    <property type="match status" value="1"/>
</dbReference>
<feature type="compositionally biased region" description="Polar residues" evidence="1">
    <location>
        <begin position="1060"/>
        <end position="1072"/>
    </location>
</feature>
<feature type="region of interest" description="Disordered" evidence="1">
    <location>
        <begin position="133"/>
        <end position="237"/>
    </location>
</feature>
<dbReference type="SUPFAM" id="SSF47459">
    <property type="entry name" value="HLH, helix-loop-helix DNA-binding domain"/>
    <property type="match status" value="1"/>
</dbReference>
<feature type="region of interest" description="Disordered" evidence="1">
    <location>
        <begin position="584"/>
        <end position="605"/>
    </location>
</feature>
<dbReference type="EMBL" id="LNIX01000009">
    <property type="protein sequence ID" value="OXA50445.1"/>
    <property type="molecule type" value="Genomic_DNA"/>
</dbReference>
<feature type="compositionally biased region" description="Low complexity" evidence="1">
    <location>
        <begin position="1243"/>
        <end position="1261"/>
    </location>
</feature>
<feature type="compositionally biased region" description="Acidic residues" evidence="1">
    <location>
        <begin position="143"/>
        <end position="158"/>
    </location>
</feature>
<feature type="compositionally biased region" description="Polar residues" evidence="1">
    <location>
        <begin position="1324"/>
        <end position="1333"/>
    </location>
</feature>
<feature type="region of interest" description="Disordered" evidence="1">
    <location>
        <begin position="407"/>
        <end position="436"/>
    </location>
</feature>
<feature type="compositionally biased region" description="Low complexity" evidence="1">
    <location>
        <begin position="167"/>
        <end position="176"/>
    </location>
</feature>
<feature type="compositionally biased region" description="Pro residues" evidence="1">
    <location>
        <begin position="1380"/>
        <end position="1391"/>
    </location>
</feature>
<evidence type="ECO:0000313" key="4">
    <source>
        <dbReference type="Proteomes" id="UP000198287"/>
    </source>
</evidence>
<feature type="compositionally biased region" description="Polar residues" evidence="1">
    <location>
        <begin position="1092"/>
        <end position="1112"/>
    </location>
</feature>
<feature type="compositionally biased region" description="Basic and acidic residues" evidence="1">
    <location>
        <begin position="514"/>
        <end position="526"/>
    </location>
</feature>
<feature type="region of interest" description="Disordered" evidence="1">
    <location>
        <begin position="946"/>
        <end position="977"/>
    </location>
</feature>
<feature type="domain" description="BHLH" evidence="2">
    <location>
        <begin position="11"/>
        <end position="63"/>
    </location>
</feature>
<dbReference type="SMART" id="SM00353">
    <property type="entry name" value="HLH"/>
    <property type="match status" value="1"/>
</dbReference>
<feature type="compositionally biased region" description="Low complexity" evidence="1">
    <location>
        <begin position="1306"/>
        <end position="1317"/>
    </location>
</feature>
<reference evidence="3 4" key="1">
    <citation type="submission" date="2015-12" db="EMBL/GenBank/DDBJ databases">
        <title>The genome of Folsomia candida.</title>
        <authorList>
            <person name="Faddeeva A."/>
            <person name="Derks M.F."/>
            <person name="Anvar Y."/>
            <person name="Smit S."/>
            <person name="Van Straalen N."/>
            <person name="Roelofs D."/>
        </authorList>
    </citation>
    <scope>NUCLEOTIDE SEQUENCE [LARGE SCALE GENOMIC DNA]</scope>
    <source>
        <strain evidence="3 4">VU population</strain>
        <tissue evidence="3">Whole body</tissue>
    </source>
</reference>
<feature type="compositionally biased region" description="Polar residues" evidence="1">
    <location>
        <begin position="426"/>
        <end position="435"/>
    </location>
</feature>